<feature type="transmembrane region" description="Helical" evidence="1">
    <location>
        <begin position="75"/>
        <end position="95"/>
    </location>
</feature>
<dbReference type="InterPro" id="IPR003425">
    <property type="entry name" value="CCB3/YggT"/>
</dbReference>
<evidence type="ECO:0000256" key="1">
    <source>
        <dbReference type="SAM" id="Phobius"/>
    </source>
</evidence>
<sequence>MPVYILGAAVHFCASLYLLVLFGRMIFDWIRILARDWHPRATAVIVIGNVLYALTDPPLRFLRRYIPPLRLGNGIALDVGFMVLFIGILLLQRVARLMMVFG</sequence>
<protein>
    <submittedName>
        <fullName evidence="2">YggT family protein</fullName>
    </submittedName>
</protein>
<keyword evidence="1" id="KW-1133">Transmembrane helix</keyword>
<organism evidence="2 3">
    <name type="scientific">Schaalia radingae</name>
    <dbReference type="NCBI Taxonomy" id="131110"/>
    <lineage>
        <taxon>Bacteria</taxon>
        <taxon>Bacillati</taxon>
        <taxon>Actinomycetota</taxon>
        <taxon>Actinomycetes</taxon>
        <taxon>Actinomycetales</taxon>
        <taxon>Actinomycetaceae</taxon>
        <taxon>Schaalia</taxon>
    </lineage>
</organism>
<name>A0ABY0V6Z7_9ACTO</name>
<dbReference type="Pfam" id="PF02325">
    <property type="entry name" value="CCB3_YggT"/>
    <property type="match status" value="1"/>
</dbReference>
<proteinExistence type="predicted"/>
<evidence type="ECO:0000313" key="3">
    <source>
        <dbReference type="Proteomes" id="UP000198976"/>
    </source>
</evidence>
<feature type="transmembrane region" description="Helical" evidence="1">
    <location>
        <begin position="6"/>
        <end position="27"/>
    </location>
</feature>
<reference evidence="2 3" key="1">
    <citation type="submission" date="2016-10" db="EMBL/GenBank/DDBJ databases">
        <authorList>
            <person name="Varghese N."/>
            <person name="Submissions S."/>
        </authorList>
    </citation>
    <scope>NUCLEOTIDE SEQUENCE [LARGE SCALE GENOMIC DNA]</scope>
    <source>
        <strain evidence="2 3">DSM 9169</strain>
    </source>
</reference>
<dbReference type="Proteomes" id="UP000198976">
    <property type="component" value="Chromosome I"/>
</dbReference>
<dbReference type="RefSeq" id="WP_058236473.1">
    <property type="nucleotide sequence ID" value="NZ_LT629792.1"/>
</dbReference>
<evidence type="ECO:0000313" key="2">
    <source>
        <dbReference type="EMBL" id="SDT91312.1"/>
    </source>
</evidence>
<keyword evidence="1" id="KW-0472">Membrane</keyword>
<keyword evidence="1" id="KW-0812">Transmembrane</keyword>
<dbReference type="EMBL" id="LT629792">
    <property type="protein sequence ID" value="SDT91312.1"/>
    <property type="molecule type" value="Genomic_DNA"/>
</dbReference>
<gene>
    <name evidence="2" type="ORF">SAMN04489714_0829</name>
</gene>
<accession>A0ABY0V6Z7</accession>
<keyword evidence="3" id="KW-1185">Reference proteome</keyword>